<evidence type="ECO:0000259" key="2">
    <source>
        <dbReference type="Pfam" id="PF22738"/>
    </source>
</evidence>
<protein>
    <recommendedName>
        <fullName evidence="2">NACHT N-terminal Helical domain-containing protein</fullName>
    </recommendedName>
</protein>
<comment type="caution">
    <text evidence="3">The sequence shown here is derived from an EMBL/GenBank/DDBJ whole genome shotgun (WGS) entry which is preliminary data.</text>
</comment>
<keyword evidence="4" id="KW-1185">Reference proteome</keyword>
<dbReference type="Gene3D" id="3.40.50.300">
    <property type="entry name" value="P-loop containing nucleotide triphosphate hydrolases"/>
    <property type="match status" value="1"/>
</dbReference>
<dbReference type="RefSeq" id="WP_139577358.1">
    <property type="nucleotide sequence ID" value="NZ_VDMA02000014.1"/>
</dbReference>
<proteinExistence type="predicted"/>
<accession>A0A5N6BP37</accession>
<feature type="region of interest" description="Disordered" evidence="1">
    <location>
        <begin position="935"/>
        <end position="962"/>
    </location>
</feature>
<name>A0A5N6BP37_9ACTN</name>
<gene>
    <name evidence="3" type="ORF">FH610_025575</name>
</gene>
<organism evidence="3 4">
    <name type="scientific">Microbispora catharanthi</name>
    <dbReference type="NCBI Taxonomy" id="1712871"/>
    <lineage>
        <taxon>Bacteria</taxon>
        <taxon>Bacillati</taxon>
        <taxon>Actinomycetota</taxon>
        <taxon>Actinomycetes</taxon>
        <taxon>Streptosporangiales</taxon>
        <taxon>Streptosporangiaceae</taxon>
        <taxon>Microbispora</taxon>
    </lineage>
</organism>
<dbReference type="InterPro" id="IPR027417">
    <property type="entry name" value="P-loop_NTPase"/>
</dbReference>
<dbReference type="Proteomes" id="UP000313066">
    <property type="component" value="Unassembled WGS sequence"/>
</dbReference>
<dbReference type="SUPFAM" id="SSF52540">
    <property type="entry name" value="P-loop containing nucleoside triphosphate hydrolases"/>
    <property type="match status" value="1"/>
</dbReference>
<feature type="compositionally biased region" description="Basic and acidic residues" evidence="1">
    <location>
        <begin position="948"/>
        <end position="962"/>
    </location>
</feature>
<dbReference type="EMBL" id="VDMA02000014">
    <property type="protein sequence ID" value="KAB8182284.1"/>
    <property type="molecule type" value="Genomic_DNA"/>
</dbReference>
<sequence length="962" mass="106559">MIRKGISYADAVRLLGQESKVVKALTGTLIDAVPVLSLFDIKDEAVRLAGEATGVLRDRVTGLNRYDRTARLEAAQAVLVVAAFFEALDELRLPFDPKELRLTGAEEAALAGAGPRPGSMVDTLMRIAPAGFRADRSYADMLGSIEAYHHGLASALTRFVSGLAVRDRLDATEWARAKRAIEEELPEAACRRYEELHRRLASDIPEFALWRDAIERRHVTTGLGELERLLTEVAARTRTPEHRHTLSRAHRAVLDRPIAQSGEVPSGMRMPTLVEAYVNPRFRPAEYGTQDDPSAESWWDQREPSDDIAGFLARHFTSPEATRMPLVVLGQPGAGKSVLTKILAGRLPAGDYLPVRVPLREVPADGTIQEQIEAAVREATGEHLSWPELARSADGALPVIMLDGLDELLQATGVHRSDYLSRVADFQRREAELGRPAVVLVTTRTAVADRMRFPPGCLTIRLEPFSVEQVRRWLAVWNAANQDYFTAHGLEPLPPETALAHGDLASQPLLLLMLALYDADANALRRGETGLGQAELYERLLTRFARREVDKHQPGLPETAAAQAVELELRTLAVAAFAMFNRGRQWVTTKSLNRDLTALLPAQAAQTTSFQAPLSRADRVIGKFFFVHQASAERDGAKLQTYEFLHATFGEYLVARMTRDVLRGMVARETAAAADPFFAPPQPDDGLLHALLSFSLLTERQPTVEFLRDLLPALDREPATDLLVRLLHGAETRTDQSYADYRPGRNTFVTRCAYYTANLVVLASLVADGITAGRLFPGDGHPVRSWPHLTSLWYARLSGKAFESLVRHFQVERIFQHGNRDLIVRYIGDGDHRRVGGFEPGWDEEGTPPSPHTLNMVHFRGDRELDGLAEAAEPAIMAADLRSAAQLFSYSEEAVEHLAAAWRLTRGMRETIEAITADLRDEYRNDPERVAAAFRRATGSELPDAVVETDRSEDADPGRNVP</sequence>
<evidence type="ECO:0000256" key="1">
    <source>
        <dbReference type="SAM" id="MobiDB-lite"/>
    </source>
</evidence>
<reference evidence="3 4" key="1">
    <citation type="submission" date="2019-10" db="EMBL/GenBank/DDBJ databases">
        <title>Nonomuraea sp. nov., isolated from Phyllanthus amarus.</title>
        <authorList>
            <person name="Klykleung N."/>
            <person name="Tanasupawat S."/>
        </authorList>
    </citation>
    <scope>NUCLEOTIDE SEQUENCE [LARGE SCALE GENOMIC DNA]</scope>
    <source>
        <strain evidence="3 4">CR1-09</strain>
    </source>
</reference>
<dbReference type="InterPro" id="IPR054567">
    <property type="entry name" value="NNH7"/>
</dbReference>
<dbReference type="AlphaFoldDB" id="A0A5N6BP37"/>
<dbReference type="Pfam" id="PF22738">
    <property type="entry name" value="NNH7"/>
    <property type="match status" value="1"/>
</dbReference>
<evidence type="ECO:0000313" key="4">
    <source>
        <dbReference type="Proteomes" id="UP000313066"/>
    </source>
</evidence>
<evidence type="ECO:0000313" key="3">
    <source>
        <dbReference type="EMBL" id="KAB8182284.1"/>
    </source>
</evidence>
<feature type="domain" description="NACHT N-terminal Helical" evidence="2">
    <location>
        <begin position="4"/>
        <end position="213"/>
    </location>
</feature>